<dbReference type="Gene3D" id="3.30.70.120">
    <property type="match status" value="1"/>
</dbReference>
<gene>
    <name evidence="7" type="ORF">SAMN04488087_0015</name>
</gene>
<dbReference type="InterPro" id="IPR015867">
    <property type="entry name" value="N-reg_PII/ATP_PRibTrfase_C"/>
</dbReference>
<protein>
    <recommendedName>
        <fullName evidence="3 5">GTP cyclohydrolase 1 type 2 homolog</fullName>
    </recommendedName>
</protein>
<evidence type="ECO:0000256" key="3">
    <source>
        <dbReference type="ARBA" id="ARBA00022112"/>
    </source>
</evidence>
<feature type="binding site" evidence="6">
    <location>
        <position position="70"/>
    </location>
    <ligand>
        <name>a divalent metal cation</name>
        <dbReference type="ChEBI" id="CHEBI:60240"/>
        <label>1</label>
    </ligand>
</feature>
<dbReference type="RefSeq" id="WP_072713780.1">
    <property type="nucleotide sequence ID" value="NZ_FRAU01000001.1"/>
</dbReference>
<dbReference type="STRING" id="633813.SAMN04488087_0015"/>
<feature type="binding site" evidence="6">
    <location>
        <position position="341"/>
    </location>
    <ligand>
        <name>a divalent metal cation</name>
        <dbReference type="ChEBI" id="CHEBI:60240"/>
        <label>1</label>
    </ligand>
</feature>
<dbReference type="OrthoDB" id="9792792at2"/>
<evidence type="ECO:0000313" key="7">
    <source>
        <dbReference type="EMBL" id="SHK02461.1"/>
    </source>
</evidence>
<dbReference type="EMBL" id="FRAU01000001">
    <property type="protein sequence ID" value="SHK02461.1"/>
    <property type="molecule type" value="Genomic_DNA"/>
</dbReference>
<evidence type="ECO:0000256" key="2">
    <source>
        <dbReference type="ARBA" id="ARBA00011643"/>
    </source>
</evidence>
<keyword evidence="4 5" id="KW-0479">Metal-binding</keyword>
<feature type="binding site" evidence="6">
    <location>
        <position position="337"/>
    </location>
    <ligand>
        <name>a divalent metal cation</name>
        <dbReference type="ChEBI" id="CHEBI:60240"/>
        <label>1</label>
    </ligand>
</feature>
<dbReference type="PANTHER" id="PTHR13799:SF14">
    <property type="entry name" value="GTP CYCLOHYDROLASE 1 TYPE 2 HOMOLOG"/>
    <property type="match status" value="1"/>
</dbReference>
<sequence length="384" mass="42060">MTKVYPTIREIAEALEAWAPPGSAQSYDNVGLQVGDPEQTVQRALLALDLTPPVLEEARAVKADLIITHHPLLFRPLRQLTPGSMVSALALRLAASGIALYSIHTNLDAAPGGVSFALATHLGLQEVQFLAKMEQALYKLVTFVPASHFDQVREALARAGAGRIGNYEACAFAAPGTGYFRPGDMARPFIGEPGKLESAEEFRLEVEVARWDLPRVVAAMRAAHPYEEVAYDVYPVEQPYTRAGLGAIGQLDKPEPLRDFLRRVAERLHAESLRYVGDPEAPVQKVAVCGGAGADLIGRALAAGADAYVTADLSYHRFFEVLDNEGRPRMALIDAGHYETEALTETLLQHWLQQHFPAVEWRRTTVRTSPVRTFIATNVSKKFA</sequence>
<dbReference type="InterPro" id="IPR036069">
    <property type="entry name" value="DUF34/NIF3_sf"/>
</dbReference>
<comment type="subunit">
    <text evidence="2">Homohexamer.</text>
</comment>
<dbReference type="Gene3D" id="3.40.1390.30">
    <property type="entry name" value="NIF3 (NGG1p interacting factor 3)-like"/>
    <property type="match status" value="2"/>
</dbReference>
<dbReference type="FunFam" id="3.40.1390.30:FF:000001">
    <property type="entry name" value="GTP cyclohydrolase 1 type 2"/>
    <property type="match status" value="1"/>
</dbReference>
<evidence type="ECO:0000313" key="8">
    <source>
        <dbReference type="Proteomes" id="UP000185812"/>
    </source>
</evidence>
<organism evidence="7 8">
    <name type="scientific">Rhodothermus profundi</name>
    <dbReference type="NCBI Taxonomy" id="633813"/>
    <lineage>
        <taxon>Bacteria</taxon>
        <taxon>Pseudomonadati</taxon>
        <taxon>Rhodothermota</taxon>
        <taxon>Rhodothermia</taxon>
        <taxon>Rhodothermales</taxon>
        <taxon>Rhodothermaceae</taxon>
        <taxon>Rhodothermus</taxon>
    </lineage>
</organism>
<accession>A0A1M6P3F0</accession>
<dbReference type="AlphaFoldDB" id="A0A1M6P3F0"/>
<reference evidence="8" key="1">
    <citation type="submission" date="2016-11" db="EMBL/GenBank/DDBJ databases">
        <authorList>
            <person name="Varghese N."/>
            <person name="Submissions S."/>
        </authorList>
    </citation>
    <scope>NUCLEOTIDE SEQUENCE [LARGE SCALE GENOMIC DNA]</scope>
    <source>
        <strain evidence="8">DSM 22212</strain>
    </source>
</reference>
<dbReference type="GO" id="GO:0046872">
    <property type="term" value="F:metal ion binding"/>
    <property type="evidence" value="ECO:0007669"/>
    <property type="project" value="UniProtKB-UniRule"/>
</dbReference>
<name>A0A1M6P3F0_9BACT</name>
<evidence type="ECO:0000256" key="4">
    <source>
        <dbReference type="ARBA" id="ARBA00022723"/>
    </source>
</evidence>
<dbReference type="PIRSF" id="PIRSF037489">
    <property type="entry name" value="UCP037489_NIF3_YqfO"/>
    <property type="match status" value="1"/>
</dbReference>
<comment type="similarity">
    <text evidence="1 5">Belongs to the GTP cyclohydrolase I type 2/NIF3 family.</text>
</comment>
<evidence type="ECO:0000256" key="1">
    <source>
        <dbReference type="ARBA" id="ARBA00006964"/>
    </source>
</evidence>
<dbReference type="Pfam" id="PF01784">
    <property type="entry name" value="DUF34_NIF3"/>
    <property type="match status" value="1"/>
</dbReference>
<evidence type="ECO:0000256" key="6">
    <source>
        <dbReference type="PIRSR" id="PIRSR602678-1"/>
    </source>
</evidence>
<feature type="binding site" evidence="6">
    <location>
        <position position="108"/>
    </location>
    <ligand>
        <name>a divalent metal cation</name>
        <dbReference type="ChEBI" id="CHEBI:60240"/>
        <label>1</label>
    </ligand>
</feature>
<dbReference type="GO" id="GO:0005737">
    <property type="term" value="C:cytoplasm"/>
    <property type="evidence" value="ECO:0007669"/>
    <property type="project" value="TreeGrafter"/>
</dbReference>
<dbReference type="PANTHER" id="PTHR13799">
    <property type="entry name" value="NGG1 INTERACTING FACTOR 3"/>
    <property type="match status" value="1"/>
</dbReference>
<evidence type="ECO:0000256" key="5">
    <source>
        <dbReference type="PIRNR" id="PIRNR037489"/>
    </source>
</evidence>
<dbReference type="InterPro" id="IPR017221">
    <property type="entry name" value="DUF34/NIF3_bac"/>
</dbReference>
<feature type="binding site" evidence="6">
    <location>
        <position position="69"/>
    </location>
    <ligand>
        <name>a divalent metal cation</name>
        <dbReference type="ChEBI" id="CHEBI:60240"/>
        <label>1</label>
    </ligand>
</feature>
<dbReference type="Proteomes" id="UP000185812">
    <property type="component" value="Unassembled WGS sequence"/>
</dbReference>
<dbReference type="InterPro" id="IPR002678">
    <property type="entry name" value="DUF34/NIF3"/>
</dbReference>
<dbReference type="NCBIfam" id="TIGR00486">
    <property type="entry name" value="YbgI_SA1388"/>
    <property type="match status" value="1"/>
</dbReference>
<proteinExistence type="inferred from homology"/>
<dbReference type="SUPFAM" id="SSF102705">
    <property type="entry name" value="NIF3 (NGG1p interacting factor 3)-like"/>
    <property type="match status" value="1"/>
</dbReference>
<keyword evidence="8" id="KW-1185">Reference proteome</keyword>